<reference key="1">
    <citation type="submission" date="2011-09" db="EMBL/GenBank/DDBJ databases">
        <title>Genomic characterization of the Taylorella genus.</title>
        <authorList>
            <person name="Hebert L."/>
            <person name="Moumen B."/>
            <person name="Pons N."/>
            <person name="Duquesne F."/>
            <person name="Breuil M.-F."/>
            <person name="Goux D."/>
            <person name="Batto J.-M."/>
            <person name="Renault P."/>
            <person name="Laugier C."/>
            <person name="Petry S."/>
        </authorList>
    </citation>
    <scope>NUCLEOTIDE SEQUENCE</scope>
    <source>
        <strain>MCE3</strain>
    </source>
</reference>
<evidence type="ECO:0000256" key="2">
    <source>
        <dbReference type="SAM" id="SignalP"/>
    </source>
</evidence>
<feature type="chain" id="PRO_5003467721" evidence="2">
    <location>
        <begin position="23"/>
        <end position="530"/>
    </location>
</feature>
<evidence type="ECO:0000256" key="1">
    <source>
        <dbReference type="SAM" id="Coils"/>
    </source>
</evidence>
<evidence type="ECO:0000313" key="4">
    <source>
        <dbReference type="EMBL" id="AEP35934.1"/>
    </source>
</evidence>
<name>G4QDB7_TAYAM</name>
<feature type="coiled-coil region" evidence="1">
    <location>
        <begin position="23"/>
        <end position="124"/>
    </location>
</feature>
<proteinExistence type="predicted"/>
<dbReference type="STRING" id="1008459.TASI_0143"/>
<dbReference type="GO" id="GO:0004222">
    <property type="term" value="F:metalloendopeptidase activity"/>
    <property type="evidence" value="ECO:0007669"/>
    <property type="project" value="TreeGrafter"/>
</dbReference>
<dbReference type="FunFam" id="2.70.70.10:FF:000003">
    <property type="entry name" value="Murein hydrolase activator EnvC"/>
    <property type="match status" value="1"/>
</dbReference>
<dbReference type="PANTHER" id="PTHR21666:SF270">
    <property type="entry name" value="MUREIN HYDROLASE ACTIVATOR ENVC"/>
    <property type="match status" value="1"/>
</dbReference>
<dbReference type="CDD" id="cd12797">
    <property type="entry name" value="M23_peptidase"/>
    <property type="match status" value="1"/>
</dbReference>
<sequence length="530" mass="59645">MRLVRAVLCIGMAGLFAGALPAQTNLDKQQDKVEKQRSALQEKIKKLEQEIESKESQKDDILDDLRKSEKLISEHTKKLQEIEQEIKETEGILKQLNLEKQEQMRALEKRKDDLAAQVQDQYKSKVSPWATLLSGNDAQKISRDMGYLSFVSRAKIRMITEINQNLARIAITHEKIDKYSKELAATKSKEMNVRADLKKEQKEYKKKLVNVESTLAKRRKEAKSLKNDDLRLSQIIEGIETKIQAEREALRKAELAKQQEVLRQALQAEENRKKAQAEVQKAKELASEADSSAKEAAMQADEASRKVEEARKKIAETSIESSHIKTEFFNASPEERKRILAEQLREIEIAEAAARQLADNAEIEEAKARLAKHKAQKAETLLKKAREDEKRISEKRNASLGSGLQKNSPWPIRGELMAYFGQNRADTGDSWRGILIKAQAGAPVKAIASGQVVFSNWVRGFGNLIILDHGNHYLSVYAYNQSLLSSVGQTVKVGQQIAKVGATGGQVEPALYFEIRSGTQAVDPLIWLAQ</sequence>
<dbReference type="InterPro" id="IPR050570">
    <property type="entry name" value="Cell_wall_metabolism_enzyme"/>
</dbReference>
<accession>G4QDB7</accession>
<dbReference type="InterPro" id="IPR011055">
    <property type="entry name" value="Dup_hybrid_motif"/>
</dbReference>
<dbReference type="AlphaFoldDB" id="G4QDB7"/>
<feature type="domain" description="M23ase beta-sheet core" evidence="3">
    <location>
        <begin position="431"/>
        <end position="524"/>
    </location>
</feature>
<organism evidence="4 5">
    <name type="scientific">Taylorella asinigenitalis (strain MCE3)</name>
    <dbReference type="NCBI Taxonomy" id="1008459"/>
    <lineage>
        <taxon>Bacteria</taxon>
        <taxon>Pseudomonadati</taxon>
        <taxon>Pseudomonadota</taxon>
        <taxon>Betaproteobacteria</taxon>
        <taxon>Burkholderiales</taxon>
        <taxon>Alcaligenaceae</taxon>
        <taxon>Taylorella</taxon>
    </lineage>
</organism>
<dbReference type="HOGENOM" id="CLU_029425_4_0_4"/>
<evidence type="ECO:0000313" key="5">
    <source>
        <dbReference type="Proteomes" id="UP000009284"/>
    </source>
</evidence>
<keyword evidence="5" id="KW-1185">Reference proteome</keyword>
<dbReference type="SUPFAM" id="SSF51261">
    <property type="entry name" value="Duplicated hybrid motif"/>
    <property type="match status" value="1"/>
</dbReference>
<keyword evidence="1" id="KW-0175">Coiled coil</keyword>
<dbReference type="eggNOG" id="COG4942">
    <property type="taxonomic scope" value="Bacteria"/>
</dbReference>
<dbReference type="Gene3D" id="2.70.70.10">
    <property type="entry name" value="Glucose Permease (Domain IIA)"/>
    <property type="match status" value="1"/>
</dbReference>
<feature type="coiled-coil region" evidence="1">
    <location>
        <begin position="194"/>
        <end position="398"/>
    </location>
</feature>
<dbReference type="EMBL" id="CP003059">
    <property type="protein sequence ID" value="AEP35934.1"/>
    <property type="molecule type" value="Genomic_DNA"/>
</dbReference>
<dbReference type="InterPro" id="IPR016047">
    <property type="entry name" value="M23ase_b-sheet_dom"/>
</dbReference>
<protein>
    <submittedName>
        <fullName evidence="4">Putative peptidase</fullName>
    </submittedName>
</protein>
<gene>
    <name evidence="4" type="ordered locus">TASI_0143</name>
</gene>
<dbReference type="Proteomes" id="UP000009284">
    <property type="component" value="Chromosome"/>
</dbReference>
<keyword evidence="2" id="KW-0732">Signal</keyword>
<dbReference type="Gene3D" id="6.10.250.3150">
    <property type="match status" value="1"/>
</dbReference>
<dbReference type="RefSeq" id="WP_014110833.1">
    <property type="nucleotide sequence ID" value="NC_016043.1"/>
</dbReference>
<evidence type="ECO:0000259" key="3">
    <source>
        <dbReference type="Pfam" id="PF01551"/>
    </source>
</evidence>
<dbReference type="OrthoDB" id="9784703at2"/>
<dbReference type="PANTHER" id="PTHR21666">
    <property type="entry name" value="PEPTIDASE-RELATED"/>
    <property type="match status" value="1"/>
</dbReference>
<feature type="signal peptide" evidence="2">
    <location>
        <begin position="1"/>
        <end position="22"/>
    </location>
</feature>
<dbReference type="Pfam" id="PF01551">
    <property type="entry name" value="Peptidase_M23"/>
    <property type="match status" value="1"/>
</dbReference>
<reference evidence="4 5" key="2">
    <citation type="journal article" date="2012" name="PLoS ONE">
        <title>Genomic characterization of the taylorella genus.</title>
        <authorList>
            <person name="Hebert L."/>
            <person name="Moumen B."/>
            <person name="Pons N."/>
            <person name="Duquesne F."/>
            <person name="Breuil M.F."/>
            <person name="Goux D."/>
            <person name="Batto J.M."/>
            <person name="Laugier C."/>
            <person name="Renault P."/>
            <person name="Petry S."/>
        </authorList>
    </citation>
    <scope>NUCLEOTIDE SEQUENCE [LARGE SCALE GENOMIC DNA]</scope>
    <source>
        <strain evidence="4 5">MCE3</strain>
    </source>
</reference>
<dbReference type="KEGG" id="tas:TASI_0143"/>